<feature type="domain" description="VWFA" evidence="17">
    <location>
        <begin position="282"/>
        <end position="468"/>
    </location>
</feature>
<evidence type="ECO:0000256" key="15">
    <source>
        <dbReference type="ARBA" id="ARBA00023303"/>
    </source>
</evidence>
<dbReference type="AlphaFoldDB" id="A0A131YWC2"/>
<evidence type="ECO:0000256" key="1">
    <source>
        <dbReference type="ARBA" id="ARBA00004479"/>
    </source>
</evidence>
<evidence type="ECO:0000256" key="11">
    <source>
        <dbReference type="ARBA" id="ARBA00023065"/>
    </source>
</evidence>
<dbReference type="InterPro" id="IPR002035">
    <property type="entry name" value="VWF_A"/>
</dbReference>
<evidence type="ECO:0000256" key="4">
    <source>
        <dbReference type="ARBA" id="ARBA00022673"/>
    </source>
</evidence>
<keyword evidence="14" id="KW-0325">Glycoprotein</keyword>
<evidence type="ECO:0000256" key="3">
    <source>
        <dbReference type="ARBA" id="ARBA00022568"/>
    </source>
</evidence>
<dbReference type="PANTHER" id="PTHR10166:SF37">
    <property type="entry name" value="STOLID, ISOFORM H"/>
    <property type="match status" value="1"/>
</dbReference>
<evidence type="ECO:0000313" key="18">
    <source>
        <dbReference type="EMBL" id="JAP82466.1"/>
    </source>
</evidence>
<dbReference type="GO" id="GO:0005891">
    <property type="term" value="C:voltage-gated calcium channel complex"/>
    <property type="evidence" value="ECO:0007669"/>
    <property type="project" value="TreeGrafter"/>
</dbReference>
<keyword evidence="3" id="KW-0109">Calcium transport</keyword>
<evidence type="ECO:0000256" key="13">
    <source>
        <dbReference type="ARBA" id="ARBA00023157"/>
    </source>
</evidence>
<evidence type="ECO:0000256" key="14">
    <source>
        <dbReference type="ARBA" id="ARBA00023180"/>
    </source>
</evidence>
<feature type="region of interest" description="Disordered" evidence="16">
    <location>
        <begin position="545"/>
        <end position="575"/>
    </location>
</feature>
<evidence type="ECO:0000256" key="6">
    <source>
        <dbReference type="ARBA" id="ARBA00022723"/>
    </source>
</evidence>
<evidence type="ECO:0000256" key="5">
    <source>
        <dbReference type="ARBA" id="ARBA00022692"/>
    </source>
</evidence>
<dbReference type="PANTHER" id="PTHR10166">
    <property type="entry name" value="VOLTAGE-DEPENDENT CALCIUM CHANNEL SUBUNIT ALPHA-2/DELTA-RELATED"/>
    <property type="match status" value="1"/>
</dbReference>
<sequence>MGISRGSERWTADVRPRLLAPPLRDRRYHQSWCRRFSSPVLLFLVVSALPLLAGSDANGTEAIANDVRNWAWRFGTEISNQSLFASNFTEIKENFEEFKAKPHHKDIAQLTEKILRDLGNLVSSKTESLKVLIQEAEKNAKDHKYSTDIDFRYFNAKKLYRPNTVPKLSDDEDPDDWMPMEMHQDRRFDDADVNFTYSAIHVATNIYSKSAPVLNAVKWSEGMNSRFKNNRVVDPFIAWQFFCSSTGFIRLFPARKWPDDDPDMYECRTRPWYVQAAASAKDVVILLDGSGSMMGLRKEIARNVIVNILDTLTENDYVSILRFSNVIEPVVSCFHYNLVQANARNVREFKENLSKLETLNIANFTAALKQAFEMLQHYNKSRLGSQCNQAIMLVTDGAPYTYEEIFRHYNWPNIPVRVFTYLIGREVTDTREVNWMACANRGYYTHVTTLAEVREQVLKYVPVMSRPIVLSRRHPIVWTPVYGDMTEPKLTDWLWEEREKAQVRKLILQQRLFRKKDPEPSYYGDGDALVAGDDSSAEYLAADQADGQALRRRARSSSQAEALRRPPKKKNPPLYTTVAAPVYNTSNDTAGTANLLGVVGIDVPLREFQKVAHPFKLGVNAYSFMINKNGHILFHPDHRPMYKDMLKPYYSNVDLLEVELLDNETADRLFNHVFAEIRKNMIDGRRGWMEFLPMRVHLDDMKRVVTRRHNYQYGAVPNSSFSFGIAVPQPYGSTEILGEVQVQSREEDWRKYFEGENWRVHPDWEYCVDIHSTYDTPETIIKDFLERVMKEPSETSERYKWKPDSKRQFYNTMVCDKELVQSLVFDAKVTSPEKIMARQPSKQLYSHVSKETTFKSNGIVMTFVATRSGLLRFTDHRSEEEKNSNSERPFYELHTRAIDELFYRRAVDFHQISNTSFIYSVPFDAGARYAANDNSPVYVTGSRAVFLGTEKKAPAAVVGLQIKHSVFEEKFLNISSKCENQKPCLYTCGNEALDCFLLDNNGFVIVSSNRTQVGKFFGEIDDTLFLSMVKYNVYKRVRIYDYQAICKDKLTPSGPANFRTSPFHALWNILAWAWKKLVVLVMHFEVYNVFSLEWIVTSSDYDYGDYAADDALPIPSKTRARPCDMEIELFEMQPMEPEPIKGKLSKCSDRSCDKQFIVQPVPSSNLVMLAVFTDCNCTSTPAPLAQREVVPDEAIFCNQSSLPRQRPDICINYHAEEAELKRQCGRASASQTASLALLLAATLFAKSSSCFWV</sequence>
<dbReference type="SMART" id="SM00327">
    <property type="entry name" value="VWA"/>
    <property type="match status" value="1"/>
</dbReference>
<keyword evidence="4" id="KW-0107">Calcium channel</keyword>
<keyword evidence="7" id="KW-0732">Signal</keyword>
<keyword evidence="15" id="KW-0407">Ion channel</keyword>
<keyword evidence="5" id="KW-0812">Transmembrane</keyword>
<evidence type="ECO:0000256" key="2">
    <source>
        <dbReference type="ARBA" id="ARBA00022448"/>
    </source>
</evidence>
<keyword evidence="12" id="KW-0472">Membrane</keyword>
<keyword evidence="2" id="KW-0813">Transport</keyword>
<dbReference type="InterPro" id="IPR036465">
    <property type="entry name" value="vWFA_dom_sf"/>
</dbReference>
<reference evidence="18" key="1">
    <citation type="journal article" date="2016" name="Ticks Tick Borne Dis.">
        <title>De novo assembly and annotation of the salivary gland transcriptome of Rhipicephalus appendiculatus male and female ticks during blood feeding.</title>
        <authorList>
            <person name="de Castro M.H."/>
            <person name="de Klerk D."/>
            <person name="Pienaar R."/>
            <person name="Latif A.A."/>
            <person name="Rees D.J."/>
            <person name="Mans B.J."/>
        </authorList>
    </citation>
    <scope>NUCLEOTIDE SEQUENCE</scope>
    <source>
        <tissue evidence="18">Salivary glands</tissue>
    </source>
</reference>
<keyword evidence="8" id="KW-0106">Calcium</keyword>
<evidence type="ECO:0000256" key="10">
    <source>
        <dbReference type="ARBA" id="ARBA00022989"/>
    </source>
</evidence>
<dbReference type="Gene3D" id="3.40.50.410">
    <property type="entry name" value="von Willebrand factor, type A domain"/>
    <property type="match status" value="1"/>
</dbReference>
<keyword evidence="10" id="KW-1133">Transmembrane helix</keyword>
<dbReference type="InterPro" id="IPR013608">
    <property type="entry name" value="VWA_N"/>
</dbReference>
<evidence type="ECO:0000259" key="17">
    <source>
        <dbReference type="PROSITE" id="PS50234"/>
    </source>
</evidence>
<comment type="subcellular location">
    <subcellularLocation>
        <location evidence="1">Membrane</location>
        <topology evidence="1">Single-pass type I membrane protein</topology>
    </subcellularLocation>
</comment>
<dbReference type="EMBL" id="GEDV01006091">
    <property type="protein sequence ID" value="JAP82466.1"/>
    <property type="molecule type" value="Transcribed_RNA"/>
</dbReference>
<evidence type="ECO:0000256" key="9">
    <source>
        <dbReference type="ARBA" id="ARBA00022882"/>
    </source>
</evidence>
<keyword evidence="13" id="KW-1015">Disulfide bond</keyword>
<dbReference type="Pfam" id="PF08399">
    <property type="entry name" value="VWA_N"/>
    <property type="match status" value="1"/>
</dbReference>
<dbReference type="CDD" id="cd01463">
    <property type="entry name" value="vWA_VGCC_like"/>
    <property type="match status" value="1"/>
</dbReference>
<dbReference type="GO" id="GO:0046872">
    <property type="term" value="F:metal ion binding"/>
    <property type="evidence" value="ECO:0007669"/>
    <property type="project" value="UniProtKB-KW"/>
</dbReference>
<organism evidence="18">
    <name type="scientific">Rhipicephalus appendiculatus</name>
    <name type="common">Brown ear tick</name>
    <dbReference type="NCBI Taxonomy" id="34631"/>
    <lineage>
        <taxon>Eukaryota</taxon>
        <taxon>Metazoa</taxon>
        <taxon>Ecdysozoa</taxon>
        <taxon>Arthropoda</taxon>
        <taxon>Chelicerata</taxon>
        <taxon>Arachnida</taxon>
        <taxon>Acari</taxon>
        <taxon>Parasitiformes</taxon>
        <taxon>Ixodida</taxon>
        <taxon>Ixodoidea</taxon>
        <taxon>Ixodidae</taxon>
        <taxon>Rhipicephalinae</taxon>
        <taxon>Rhipicephalus</taxon>
        <taxon>Rhipicephalus</taxon>
    </lineage>
</organism>
<name>A0A131YWC2_RHIAP</name>
<evidence type="ECO:0000256" key="16">
    <source>
        <dbReference type="SAM" id="MobiDB-lite"/>
    </source>
</evidence>
<keyword evidence="6" id="KW-0479">Metal-binding</keyword>
<keyword evidence="9" id="KW-0851">Voltage-gated channel</keyword>
<dbReference type="InterPro" id="IPR013680">
    <property type="entry name" value="VDCC_a2/dsu"/>
</dbReference>
<protein>
    <submittedName>
        <fullName evidence="18">Voltage-dependent calcium channel alpha-2/delta, invertebrate</fullName>
    </submittedName>
</protein>
<evidence type="ECO:0000256" key="7">
    <source>
        <dbReference type="ARBA" id="ARBA00022729"/>
    </source>
</evidence>
<proteinExistence type="predicted"/>
<dbReference type="GO" id="GO:0005245">
    <property type="term" value="F:voltage-gated calcium channel activity"/>
    <property type="evidence" value="ECO:0007669"/>
    <property type="project" value="TreeGrafter"/>
</dbReference>
<accession>A0A131YWC2</accession>
<dbReference type="FunFam" id="3.40.50.410:FF:000007">
    <property type="entry name" value="Calcium voltage-gated channel auxiliary subunit alpha2delta 3"/>
    <property type="match status" value="1"/>
</dbReference>
<dbReference type="Pfam" id="PF00092">
    <property type="entry name" value="VWA"/>
    <property type="match status" value="1"/>
</dbReference>
<dbReference type="PROSITE" id="PS50234">
    <property type="entry name" value="VWFA"/>
    <property type="match status" value="1"/>
</dbReference>
<dbReference type="SUPFAM" id="SSF53300">
    <property type="entry name" value="vWA-like"/>
    <property type="match status" value="1"/>
</dbReference>
<evidence type="ECO:0000256" key="12">
    <source>
        <dbReference type="ARBA" id="ARBA00023136"/>
    </source>
</evidence>
<evidence type="ECO:0000256" key="8">
    <source>
        <dbReference type="ARBA" id="ARBA00022837"/>
    </source>
</evidence>
<keyword evidence="11" id="KW-0406">Ion transport</keyword>
<dbReference type="Pfam" id="PF08473">
    <property type="entry name" value="VGCC_alpha2"/>
    <property type="match status" value="1"/>
</dbReference>
<dbReference type="Gene3D" id="3.30.450.20">
    <property type="entry name" value="PAS domain"/>
    <property type="match status" value="1"/>
</dbReference>
<dbReference type="InterPro" id="IPR051173">
    <property type="entry name" value="Ca_channel_alpha-2/delta"/>
</dbReference>